<feature type="transmembrane region" description="Helical" evidence="7">
    <location>
        <begin position="244"/>
        <end position="262"/>
    </location>
</feature>
<dbReference type="GO" id="GO:0015031">
    <property type="term" value="P:protein transport"/>
    <property type="evidence" value="ECO:0007669"/>
    <property type="project" value="UniProtKB-KW"/>
</dbReference>
<comment type="caution">
    <text evidence="9">The sequence shown here is derived from an EMBL/GenBank/DDBJ whole genome shotgun (WGS) entry which is preliminary data.</text>
</comment>
<organism evidence="9 10">
    <name type="scientific">Saccharomyces arboricola (strain H-6 / AS 2.3317 / CBS 10644)</name>
    <name type="common">Yeast</name>
    <dbReference type="NCBI Taxonomy" id="1160507"/>
    <lineage>
        <taxon>Eukaryota</taxon>
        <taxon>Fungi</taxon>
        <taxon>Dikarya</taxon>
        <taxon>Ascomycota</taxon>
        <taxon>Saccharomycotina</taxon>
        <taxon>Saccharomycetes</taxon>
        <taxon>Saccharomycetales</taxon>
        <taxon>Saccharomycetaceae</taxon>
        <taxon>Saccharomyces</taxon>
    </lineage>
</organism>
<dbReference type="GO" id="GO:0061025">
    <property type="term" value="P:membrane fusion"/>
    <property type="evidence" value="ECO:0007669"/>
    <property type="project" value="UniProtKB-ARBA"/>
</dbReference>
<keyword evidence="4" id="KW-0175">Coiled coil</keyword>
<evidence type="ECO:0000256" key="2">
    <source>
        <dbReference type="ARBA" id="ARBA00022448"/>
    </source>
</evidence>
<gene>
    <name evidence="9" type="ORF">SU7_0029</name>
</gene>
<proteinExistence type="predicted"/>
<evidence type="ECO:0000256" key="6">
    <source>
        <dbReference type="SAM" id="MobiDB-lite"/>
    </source>
</evidence>
<keyword evidence="10" id="KW-1185">Reference proteome</keyword>
<keyword evidence="7" id="KW-0812">Transmembrane</keyword>
<dbReference type="GO" id="GO:0005768">
    <property type="term" value="C:endosome"/>
    <property type="evidence" value="ECO:0007669"/>
    <property type="project" value="UniProtKB-ARBA"/>
</dbReference>
<keyword evidence="5 7" id="KW-0472">Membrane</keyword>
<reference evidence="9 10" key="1">
    <citation type="journal article" date="2013" name="BMC Genomics">
        <title>High quality de novo sequencing and assembly of the Saccharomyces arboricolus genome.</title>
        <authorList>
            <person name="Liti G."/>
            <person name="Nguyen Ba A.N."/>
            <person name="Blythe M."/>
            <person name="Mueller C.A."/>
            <person name="Bergstroem A."/>
            <person name="Cubillos F.A."/>
            <person name="Dafhnis-Calas F."/>
            <person name="Khoshraftar S."/>
            <person name="Malla S."/>
            <person name="Mehta N."/>
            <person name="Siow C.C."/>
            <person name="Warringer J."/>
            <person name="Moses A.M."/>
            <person name="Louis E.J."/>
            <person name="Nieduszynski C.A."/>
        </authorList>
    </citation>
    <scope>NUCLEOTIDE SEQUENCE [LARGE SCALE GENOMIC DNA]</scope>
    <source>
        <strain evidence="10">H-6 / AS 2.3317 / CBS 10644</strain>
    </source>
</reference>
<protein>
    <submittedName>
        <fullName evidence="9">Syn8p</fullName>
    </submittedName>
</protein>
<dbReference type="EMBL" id="ALIE01000002">
    <property type="protein sequence ID" value="EJS44865.1"/>
    <property type="molecule type" value="Genomic_DNA"/>
</dbReference>
<feature type="domain" description="T-SNARE coiled-coil homology" evidence="8">
    <location>
        <begin position="172"/>
        <end position="210"/>
    </location>
</feature>
<evidence type="ECO:0000313" key="9">
    <source>
        <dbReference type="EMBL" id="EJS44865.1"/>
    </source>
</evidence>
<keyword evidence="7" id="KW-1133">Transmembrane helix</keyword>
<evidence type="ECO:0000256" key="4">
    <source>
        <dbReference type="ARBA" id="ARBA00023054"/>
    </source>
</evidence>
<dbReference type="HOGENOM" id="CLU_053570_2_1_1"/>
<dbReference type="CDD" id="cd15859">
    <property type="entry name" value="SNARE_SYN8"/>
    <property type="match status" value="1"/>
</dbReference>
<evidence type="ECO:0000256" key="1">
    <source>
        <dbReference type="ARBA" id="ARBA00004308"/>
    </source>
</evidence>
<accession>J8PRT5</accession>
<evidence type="ECO:0000256" key="5">
    <source>
        <dbReference type="ARBA" id="ARBA00023136"/>
    </source>
</evidence>
<dbReference type="SUPFAM" id="SSF58038">
    <property type="entry name" value="SNARE fusion complex"/>
    <property type="match status" value="1"/>
</dbReference>
<keyword evidence="2" id="KW-0813">Transport</keyword>
<dbReference type="AlphaFoldDB" id="J8PRT5"/>
<name>J8PRT5_SACAR</name>
<dbReference type="Proteomes" id="UP000006968">
    <property type="component" value="Chromosome I"/>
</dbReference>
<feature type="region of interest" description="Disordered" evidence="6">
    <location>
        <begin position="133"/>
        <end position="155"/>
    </location>
</feature>
<evidence type="ECO:0000256" key="3">
    <source>
        <dbReference type="ARBA" id="ARBA00022927"/>
    </source>
</evidence>
<dbReference type="GO" id="GO:0006896">
    <property type="term" value="P:Golgi to vacuole transport"/>
    <property type="evidence" value="ECO:0007669"/>
    <property type="project" value="UniProtKB-ARBA"/>
</dbReference>
<keyword evidence="3" id="KW-0653">Protein transport</keyword>
<dbReference type="OrthoDB" id="244190at2759"/>
<dbReference type="Gene3D" id="1.20.5.110">
    <property type="match status" value="1"/>
</dbReference>
<comment type="subcellular location">
    <subcellularLocation>
        <location evidence="1">Endomembrane system</location>
    </subcellularLocation>
</comment>
<feature type="compositionally biased region" description="Low complexity" evidence="6">
    <location>
        <begin position="140"/>
        <end position="150"/>
    </location>
</feature>
<dbReference type="SMART" id="SM00397">
    <property type="entry name" value="t_SNARE"/>
    <property type="match status" value="1"/>
</dbReference>
<dbReference type="FunFam" id="1.20.5.110:FF:000060">
    <property type="entry name" value="SNARE complex subunit (Syn8)"/>
    <property type="match status" value="1"/>
</dbReference>
<dbReference type="InterPro" id="IPR000727">
    <property type="entry name" value="T_SNARE_dom"/>
</dbReference>
<evidence type="ECO:0000256" key="7">
    <source>
        <dbReference type="SAM" id="Phobius"/>
    </source>
</evidence>
<dbReference type="PROSITE" id="PS50192">
    <property type="entry name" value="T_SNARE"/>
    <property type="match status" value="1"/>
</dbReference>
<evidence type="ECO:0000259" key="8">
    <source>
        <dbReference type="PROSITE" id="PS50192"/>
    </source>
</evidence>
<evidence type="ECO:0000313" key="10">
    <source>
        <dbReference type="Proteomes" id="UP000006968"/>
    </source>
</evidence>
<sequence length="263" mass="29763">MDVLKLGYELDQLSDLVEERTRLVSVLNLAPTSNDNVALKRQLGYVMESFNKCAATDALISRYNAILDRISDSAVDKELYRFHKPALGNNSAGEVSRDSLKKVRFKNDDELTVMYKDDGDEQDELQLFPSTHLPYKDEPLQSQPELQPEMQPLPQPQPQPIISNQELFIDQQQQLLEQDSHLSTLSQSIGRTHGISMDMNDEIVSQNDSLLVDLENLIDNNGRNLNRASRSMHGFSNSRFKDNGNCLIILVLIVVLLLLLLVL</sequence>